<sequence length="90" mass="9452">MTQIVLLHFRHNNPHSPLQERSEPPRSSLLHARASALSLAMADGEKSPLLSDLGDGALGGGSEGSGLNKPQMREHLSVSTNQSQRAGGGT</sequence>
<name>A0AAV2JQL4_KNICA</name>
<dbReference type="EMBL" id="OZ035836">
    <property type="protein sequence ID" value="CAL1579033.1"/>
    <property type="molecule type" value="Genomic_DNA"/>
</dbReference>
<accession>A0AAV2JQL4</accession>
<keyword evidence="3" id="KW-1185">Reference proteome</keyword>
<dbReference type="AlphaFoldDB" id="A0AAV2JQL4"/>
<feature type="compositionally biased region" description="Polar residues" evidence="1">
    <location>
        <begin position="77"/>
        <end position="90"/>
    </location>
</feature>
<dbReference type="Proteomes" id="UP001497482">
    <property type="component" value="Chromosome 14"/>
</dbReference>
<protein>
    <submittedName>
        <fullName evidence="2">Uncharacterized protein</fullName>
    </submittedName>
</protein>
<feature type="region of interest" description="Disordered" evidence="1">
    <location>
        <begin position="7"/>
        <end position="27"/>
    </location>
</feature>
<feature type="region of interest" description="Disordered" evidence="1">
    <location>
        <begin position="46"/>
        <end position="90"/>
    </location>
</feature>
<reference evidence="2 3" key="1">
    <citation type="submission" date="2024-04" db="EMBL/GenBank/DDBJ databases">
        <authorList>
            <person name="Waldvogel A.-M."/>
            <person name="Schoenle A."/>
        </authorList>
    </citation>
    <scope>NUCLEOTIDE SEQUENCE [LARGE SCALE GENOMIC DNA]</scope>
</reference>
<gene>
    <name evidence="2" type="ORF">KC01_LOCUS10128</name>
</gene>
<evidence type="ECO:0000256" key="1">
    <source>
        <dbReference type="SAM" id="MobiDB-lite"/>
    </source>
</evidence>
<evidence type="ECO:0000313" key="2">
    <source>
        <dbReference type="EMBL" id="CAL1579033.1"/>
    </source>
</evidence>
<organism evidence="2 3">
    <name type="scientific">Knipowitschia caucasica</name>
    <name type="common">Caucasian dwarf goby</name>
    <name type="synonym">Pomatoschistus caucasicus</name>
    <dbReference type="NCBI Taxonomy" id="637954"/>
    <lineage>
        <taxon>Eukaryota</taxon>
        <taxon>Metazoa</taxon>
        <taxon>Chordata</taxon>
        <taxon>Craniata</taxon>
        <taxon>Vertebrata</taxon>
        <taxon>Euteleostomi</taxon>
        <taxon>Actinopterygii</taxon>
        <taxon>Neopterygii</taxon>
        <taxon>Teleostei</taxon>
        <taxon>Neoteleostei</taxon>
        <taxon>Acanthomorphata</taxon>
        <taxon>Gobiaria</taxon>
        <taxon>Gobiiformes</taxon>
        <taxon>Gobioidei</taxon>
        <taxon>Gobiidae</taxon>
        <taxon>Gobiinae</taxon>
        <taxon>Knipowitschia</taxon>
    </lineage>
</organism>
<evidence type="ECO:0000313" key="3">
    <source>
        <dbReference type="Proteomes" id="UP001497482"/>
    </source>
</evidence>
<proteinExistence type="predicted"/>